<dbReference type="PANTHER" id="PTHR42928:SF5">
    <property type="entry name" value="BLR1237 PROTEIN"/>
    <property type="match status" value="1"/>
</dbReference>
<dbReference type="SUPFAM" id="SSF53850">
    <property type="entry name" value="Periplasmic binding protein-like II"/>
    <property type="match status" value="1"/>
</dbReference>
<feature type="signal peptide" evidence="2">
    <location>
        <begin position="1"/>
        <end position="29"/>
    </location>
</feature>
<organism evidence="3 4">
    <name type="scientific">Ramlibacter rhizophilus</name>
    <dbReference type="NCBI Taxonomy" id="1781167"/>
    <lineage>
        <taxon>Bacteria</taxon>
        <taxon>Pseudomonadati</taxon>
        <taxon>Pseudomonadota</taxon>
        <taxon>Betaproteobacteria</taxon>
        <taxon>Burkholderiales</taxon>
        <taxon>Comamonadaceae</taxon>
        <taxon>Ramlibacter</taxon>
    </lineage>
</organism>
<feature type="chain" id="PRO_5021357738" evidence="2">
    <location>
        <begin position="30"/>
        <end position="331"/>
    </location>
</feature>
<dbReference type="PANTHER" id="PTHR42928">
    <property type="entry name" value="TRICARBOXYLATE-BINDING PROTEIN"/>
    <property type="match status" value="1"/>
</dbReference>
<dbReference type="InterPro" id="IPR005064">
    <property type="entry name" value="BUG"/>
</dbReference>
<evidence type="ECO:0000256" key="1">
    <source>
        <dbReference type="ARBA" id="ARBA00006987"/>
    </source>
</evidence>
<evidence type="ECO:0000313" key="4">
    <source>
        <dbReference type="Proteomes" id="UP000297564"/>
    </source>
</evidence>
<dbReference type="CDD" id="cd07012">
    <property type="entry name" value="PBP2_Bug_TTT"/>
    <property type="match status" value="1"/>
</dbReference>
<dbReference type="Pfam" id="PF03401">
    <property type="entry name" value="TctC"/>
    <property type="match status" value="1"/>
</dbReference>
<dbReference type="EMBL" id="SMLL01000005">
    <property type="protein sequence ID" value="TFY98827.1"/>
    <property type="molecule type" value="Genomic_DNA"/>
</dbReference>
<proteinExistence type="inferred from homology"/>
<reference evidence="3 4" key="1">
    <citation type="submission" date="2019-03" db="EMBL/GenBank/DDBJ databases">
        <title>Ramlibacter rhizophilus CCTCC AB2015357, whole genome shotgun sequence.</title>
        <authorList>
            <person name="Zhang X."/>
            <person name="Feng G."/>
            <person name="Zhu H."/>
        </authorList>
    </citation>
    <scope>NUCLEOTIDE SEQUENCE [LARGE SCALE GENOMIC DNA]</scope>
    <source>
        <strain evidence="3 4">CCTCC AB2015357</strain>
    </source>
</reference>
<comment type="similarity">
    <text evidence="1">Belongs to the UPF0065 (bug) family.</text>
</comment>
<comment type="caution">
    <text evidence="3">The sequence shown here is derived from an EMBL/GenBank/DDBJ whole genome shotgun (WGS) entry which is preliminary data.</text>
</comment>
<dbReference type="Proteomes" id="UP000297564">
    <property type="component" value="Unassembled WGS sequence"/>
</dbReference>
<keyword evidence="2" id="KW-0732">Signal</keyword>
<dbReference type="Gene3D" id="3.40.190.150">
    <property type="entry name" value="Bordetella uptake gene, domain 1"/>
    <property type="match status" value="1"/>
</dbReference>
<sequence>MFATRFSRRHALALLAAAATLPAPLPLLAQDFPQPGRPIRLVVGLAAGGSLDAQARSIARKITEQSGQQVVVENKPGASMMLSATEVMRAQPDGHTLLFAPSSIFAQNPHTLASVPYDPFKDFTPITLATKGPLVLTVHQSLPVQNVKDLVDWAKANPGKLNFASFGTGTSSHLYAVAFAKAVGIEVTHVPYKGTADAARDLLEGRVQAYFDAAPTAIQNAAGGRIRMIAVAAPQRMPAAQQVPTFTEQNVPNLDLTSWIAVVGPAGMPPAIVNKVNALFTQALRTQDVKDFIAKGAYEASPTTPAELAAEMRSAYDKWGAMVKQVGFQKQ</sequence>
<dbReference type="InterPro" id="IPR042100">
    <property type="entry name" value="Bug_dom1"/>
</dbReference>
<dbReference type="PIRSF" id="PIRSF017082">
    <property type="entry name" value="YflP"/>
    <property type="match status" value="1"/>
</dbReference>
<dbReference type="OrthoDB" id="8856210at2"/>
<gene>
    <name evidence="3" type="ORF">EZ242_14010</name>
</gene>
<dbReference type="Gene3D" id="3.40.190.10">
    <property type="entry name" value="Periplasmic binding protein-like II"/>
    <property type="match status" value="1"/>
</dbReference>
<evidence type="ECO:0000256" key="2">
    <source>
        <dbReference type="SAM" id="SignalP"/>
    </source>
</evidence>
<dbReference type="AlphaFoldDB" id="A0A4Z0BKN1"/>
<name>A0A4Z0BKN1_9BURK</name>
<keyword evidence="4" id="KW-1185">Reference proteome</keyword>
<accession>A0A4Z0BKN1</accession>
<protein>
    <submittedName>
        <fullName evidence="3">Tripartite tricarboxylate transporter substrate binding protein</fullName>
    </submittedName>
</protein>
<evidence type="ECO:0000313" key="3">
    <source>
        <dbReference type="EMBL" id="TFY98827.1"/>
    </source>
</evidence>